<evidence type="ECO:0000256" key="1">
    <source>
        <dbReference type="ARBA" id="ARBA00009238"/>
    </source>
</evidence>
<evidence type="ECO:0000256" key="3">
    <source>
        <dbReference type="ARBA" id="ARBA00023203"/>
    </source>
</evidence>
<feature type="domain" description="Calponin-homology (CH)" evidence="6">
    <location>
        <begin position="195"/>
        <end position="298"/>
    </location>
</feature>
<feature type="compositionally biased region" description="Polar residues" evidence="5">
    <location>
        <begin position="726"/>
        <end position="755"/>
    </location>
</feature>
<organism evidence="7 8">
    <name type="scientific">Dinoponera quadriceps</name>
    <name type="common">South American ant</name>
    <dbReference type="NCBI Taxonomy" id="609295"/>
    <lineage>
        <taxon>Eukaryota</taxon>
        <taxon>Metazoa</taxon>
        <taxon>Ecdysozoa</taxon>
        <taxon>Arthropoda</taxon>
        <taxon>Hexapoda</taxon>
        <taxon>Insecta</taxon>
        <taxon>Pterygota</taxon>
        <taxon>Neoptera</taxon>
        <taxon>Endopterygota</taxon>
        <taxon>Hymenoptera</taxon>
        <taxon>Apocrita</taxon>
        <taxon>Aculeata</taxon>
        <taxon>Formicoidea</taxon>
        <taxon>Formicidae</taxon>
        <taxon>Ponerinae</taxon>
        <taxon>Ponerini</taxon>
        <taxon>Dinoponera</taxon>
    </lineage>
</organism>
<feature type="repeat" description="Filamin" evidence="4">
    <location>
        <begin position="1350"/>
        <end position="1439"/>
    </location>
</feature>
<feature type="compositionally biased region" description="Polar residues" evidence="5">
    <location>
        <begin position="995"/>
        <end position="1013"/>
    </location>
</feature>
<dbReference type="CDD" id="cd21229">
    <property type="entry name" value="CH_jitterbug-like_rpt2"/>
    <property type="match status" value="1"/>
</dbReference>
<dbReference type="GeneID" id="106742642"/>
<dbReference type="PROSITE" id="PS50021">
    <property type="entry name" value="CH"/>
    <property type="match status" value="2"/>
</dbReference>
<dbReference type="GO" id="GO:0051015">
    <property type="term" value="F:actin filament binding"/>
    <property type="evidence" value="ECO:0007669"/>
    <property type="project" value="InterPro"/>
</dbReference>
<feature type="region of interest" description="Disordered" evidence="5">
    <location>
        <begin position="726"/>
        <end position="790"/>
    </location>
</feature>
<feature type="compositionally biased region" description="Polar residues" evidence="5">
    <location>
        <begin position="950"/>
        <end position="973"/>
    </location>
</feature>
<feature type="repeat" description="Filamin" evidence="4">
    <location>
        <begin position="2892"/>
        <end position="2988"/>
    </location>
</feature>
<dbReference type="PANTHER" id="PTHR38537">
    <property type="entry name" value="JITTERBUG, ISOFORM N"/>
    <property type="match status" value="1"/>
</dbReference>
<name>A0A6P3WZD6_DINQU</name>
<evidence type="ECO:0000256" key="5">
    <source>
        <dbReference type="SAM" id="MobiDB-lite"/>
    </source>
</evidence>
<dbReference type="SUPFAM" id="SSF47576">
    <property type="entry name" value="Calponin-homology domain, CH-domain"/>
    <property type="match status" value="2"/>
</dbReference>
<feature type="compositionally biased region" description="Low complexity" evidence="5">
    <location>
        <begin position="756"/>
        <end position="766"/>
    </location>
</feature>
<dbReference type="Gene3D" id="2.60.40.10">
    <property type="entry name" value="Immunoglobulins"/>
    <property type="match status" value="23"/>
</dbReference>
<dbReference type="InterPro" id="IPR013783">
    <property type="entry name" value="Ig-like_fold"/>
</dbReference>
<comment type="similarity">
    <text evidence="1">Belongs to the filamin family.</text>
</comment>
<feature type="repeat" description="Filamin" evidence="4">
    <location>
        <begin position="1723"/>
        <end position="1798"/>
    </location>
</feature>
<feature type="compositionally biased region" description="Polar residues" evidence="5">
    <location>
        <begin position="860"/>
        <end position="890"/>
    </location>
</feature>
<feature type="repeat" description="Filamin" evidence="4">
    <location>
        <begin position="2071"/>
        <end position="2156"/>
    </location>
</feature>
<feature type="repeat" description="Filamin" evidence="4">
    <location>
        <begin position="2515"/>
        <end position="2606"/>
    </location>
</feature>
<dbReference type="Pfam" id="PF00630">
    <property type="entry name" value="Filamin"/>
    <property type="match status" value="21"/>
</dbReference>
<dbReference type="SMART" id="SM00557">
    <property type="entry name" value="IG_FLMN"/>
    <property type="match status" value="22"/>
</dbReference>
<feature type="region of interest" description="Disordered" evidence="5">
    <location>
        <begin position="668"/>
        <end position="713"/>
    </location>
</feature>
<feature type="repeat" description="Filamin" evidence="4">
    <location>
        <begin position="1256"/>
        <end position="1352"/>
    </location>
</feature>
<dbReference type="FunFam" id="2.60.40.10:FF:001145">
    <property type="entry name" value="Jitterbug, isoform I"/>
    <property type="match status" value="3"/>
</dbReference>
<feature type="compositionally biased region" description="Polar residues" evidence="5">
    <location>
        <begin position="703"/>
        <end position="713"/>
    </location>
</feature>
<feature type="repeat" description="Filamin" evidence="4">
    <location>
        <begin position="1181"/>
        <end position="1258"/>
    </location>
</feature>
<feature type="repeat" description="Filamin" evidence="4">
    <location>
        <begin position="599"/>
        <end position="672"/>
    </location>
</feature>
<feature type="repeat" description="Filamin" evidence="4">
    <location>
        <begin position="1079"/>
        <end position="1171"/>
    </location>
</feature>
<evidence type="ECO:0000256" key="4">
    <source>
        <dbReference type="PROSITE-ProRule" id="PRU00087"/>
    </source>
</evidence>
<dbReference type="RefSeq" id="XP_014471292.1">
    <property type="nucleotide sequence ID" value="XM_014615806.1"/>
</dbReference>
<dbReference type="FunFam" id="1.10.418.10:FF:000068">
    <property type="entry name" value="Putative Filamin-A"/>
    <property type="match status" value="1"/>
</dbReference>
<evidence type="ECO:0000313" key="7">
    <source>
        <dbReference type="Proteomes" id="UP000515204"/>
    </source>
</evidence>
<dbReference type="KEGG" id="dqu:106742642"/>
<dbReference type="InterPro" id="IPR017868">
    <property type="entry name" value="Filamin/ABP280_repeat-like"/>
</dbReference>
<feature type="repeat" description="Filamin" evidence="4">
    <location>
        <begin position="2230"/>
        <end position="2330"/>
    </location>
</feature>
<dbReference type="PROSITE" id="PS00019">
    <property type="entry name" value="ACTININ_1"/>
    <property type="match status" value="1"/>
</dbReference>
<feature type="repeat" description="Filamin" evidence="4">
    <location>
        <begin position="1808"/>
        <end position="1888"/>
    </location>
</feature>
<evidence type="ECO:0000256" key="2">
    <source>
        <dbReference type="ARBA" id="ARBA00022737"/>
    </source>
</evidence>
<dbReference type="FunFam" id="1.10.418.10:FF:000078">
    <property type="entry name" value="Putative Filamin-A"/>
    <property type="match status" value="1"/>
</dbReference>
<feature type="repeat" description="Filamin" evidence="4">
    <location>
        <begin position="1617"/>
        <end position="1711"/>
    </location>
</feature>
<feature type="repeat" description="Filamin" evidence="4">
    <location>
        <begin position="497"/>
        <end position="582"/>
    </location>
</feature>
<feature type="compositionally biased region" description="Polar residues" evidence="5">
    <location>
        <begin position="1022"/>
        <end position="1052"/>
    </location>
</feature>
<proteinExistence type="inferred from homology"/>
<dbReference type="InterPro" id="IPR036872">
    <property type="entry name" value="CH_dom_sf"/>
</dbReference>
<dbReference type="PANTHER" id="PTHR38537:SF13">
    <property type="entry name" value="JITTERBUG, ISOFORM N"/>
    <property type="match status" value="1"/>
</dbReference>
<dbReference type="FunFam" id="2.60.40.10:FF:001473">
    <property type="entry name" value="Jitterbug, isoform C"/>
    <property type="match status" value="1"/>
</dbReference>
<feature type="repeat" description="Filamin" evidence="4">
    <location>
        <begin position="398"/>
        <end position="492"/>
    </location>
</feature>
<feature type="repeat" description="Filamin" evidence="4">
    <location>
        <begin position="2798"/>
        <end position="2891"/>
    </location>
</feature>
<dbReference type="OrthoDB" id="18740at2759"/>
<dbReference type="CDD" id="cd21185">
    <property type="entry name" value="CH_jitterbug-like_rpt3"/>
    <property type="match status" value="1"/>
</dbReference>
<dbReference type="InterPro" id="IPR001715">
    <property type="entry name" value="CH_dom"/>
</dbReference>
<dbReference type="GO" id="GO:0030036">
    <property type="term" value="P:actin cytoskeleton organization"/>
    <property type="evidence" value="ECO:0007669"/>
    <property type="project" value="InterPro"/>
</dbReference>
<feature type="region of interest" description="Disordered" evidence="5">
    <location>
        <begin position="995"/>
        <end position="1052"/>
    </location>
</feature>
<feature type="region of interest" description="Disordered" evidence="5">
    <location>
        <begin position="829"/>
        <end position="903"/>
    </location>
</feature>
<feature type="repeat" description="Filamin" evidence="4">
    <location>
        <begin position="1539"/>
        <end position="1619"/>
    </location>
</feature>
<evidence type="ECO:0000259" key="6">
    <source>
        <dbReference type="PROSITE" id="PS50021"/>
    </source>
</evidence>
<feature type="repeat" description="Filamin" evidence="4">
    <location>
        <begin position="2704"/>
        <end position="2797"/>
    </location>
</feature>
<dbReference type="SUPFAM" id="SSF81296">
    <property type="entry name" value="E set domains"/>
    <property type="match status" value="23"/>
</dbReference>
<dbReference type="InterPro" id="IPR001298">
    <property type="entry name" value="Filamin/ABP280_rpt"/>
</dbReference>
<keyword evidence="2" id="KW-0677">Repeat</keyword>
<dbReference type="SMART" id="SM00033">
    <property type="entry name" value="CH"/>
    <property type="match status" value="3"/>
</dbReference>
<sequence>MAGKEKSRNPFLHNKGTIYVVTFCLTRSTLHAFRFSDRYSRMQSTEQLRPEQLVGLVARSAEGTAAKGMPIKGHEDLWVEIQANTFRNWVNEHLKHAGDVGGGPVLDLAEDFRDGTRLCALVEVLTQRRLPRWNPRPANQHHHLENVSTALQAIEADGVKLVNIGNVDIVNGNLKLILGLIWSLIVRYQIGKSKFPPRKLMLAWLKAVLPECRVNNFTTDWNSGVYLSALLDYCKPGLFSHWRQLDPNDSVYNCRKAMEISRREFDIPIVLEPDYLASPYLDELSGMTYLSYFMKEGSPGFHATLRWVNSQLSHTSIRNFTTDWNDGRALCGIVRNLGGPAPPYEKLDTSAWEHNLQMGIDGGKKLGVEPILKAKDMADQNVEHLGVMAYAAYFQWVKPRPQASQQIAVHIDSTSARAQQPAHFKLEMLTKDANAREVRGEIISPSGRVECRLTWNGAHGKGTFVPTEVGMHKLMVYNDGELVNGCPYYFRVLPPLTKIKSPGMDPCAIGSVVEVLVNSYGTSHDGIDVTAWSPTGRSLPCPVKENDGVHTATFQPDETGEWSIAITHKGNHIQGGPFTCFVFDPNGIKLLDTDGAMPGQPFSFIVDARGTGGLGDVIIDIVHDKQSVSYRMEDLGHMQYRVSFVPEDAGKYRVYVYFNGSDVRGSPFSIRVGTQKGSRRSKESTSSLERSKVSSLERRMNGLNVSATERSSPTQKIYTSTAYKSISPTQRGYSPIHQASPTYKTVSSGNYVNENSSSSIYHSSSSLNRTRSPNLNHSPVPRNVHSPSVVKETKEIYSGNSNTYSQHSRSPNNLQSPSFIKESKDIYSSSTLNRSRSPNLSPTTALGSARHLPIIKESRNVYSSGSLQRSRSPTRSPMMYRTQSPVNRSFSPRAGDKDNAGVVDTSSNVRVSSMVGGTSRRDSWDAIAKTRSLLSFGSLESLANLTNNSPTADNAGSSPDHFLNNNYKNAQSYSTGSTVTTSTTTAVAANSITKNTTSHSATSYSSLQKSSSPEYGAGQRYVNDSPQQQNTRTHGILKNKNNNYHGNSKSVDTTDAAGYEHYLNNNGGAVYVSTPVAGASSAGKSSLVATGSALETLPVHRPTTFSVASASVDPNKVSVTVTGPSGKNVPVQRSKLRGLTYTITAEEVGEHVIQVLVNGQHIKGSPFRSQAYNARAIQVGSIPNGVVNQPVEFEIDGSRAGSGNLEILVNGGHVTSFVRALGSQRFLASFVPHEAVTHLVEMTFNSEVIPGSPWRVGIMPAPKMSVIGDSIRLVPAGSPALFELSALGFRSSEIDVQIITPSKRHIPARIDEEPGRSGEFRVEFTPTEVGSHLVEVSIAGQKLPAGPLVAKVYNSSLIQVTDVPSAVVGHACQFRVDASAAGEGQLEISINEGEVPNHVQVVGGGRCLVSFTPEVAKSHYIDIKFNGEAVRGCPFVCNVSDTSRVTLSLSHLELIPVDIPASFHMGVDGSGSAELAVSVRGPNNELPVKVTGDISSGFTAEFIPRDVGVHSISVEYNGYPVNGTPFLAKAFNADKVLIGPVARGSVGQPTHFTVDASQAGEGNLEITISARGQNIPTQVTPQGNARFSVSFVPFEACEHVINIAFNKKTVPGCPIVTRVGGDSHVTVSGQALSSAGLGRQSYLTVSNVAGSLEDLEVNVEGPNGQAVPAQVTDNKDTTCSVAFTPRVVGEHRISVSHRNIPVVGSPFSCKVYDVTAIKVKDAKRGVIGMPVTFLVETSQAGPGNLEVTVNGGRVPTSAQAQGPHTYAISFTPREPIVHTVDLRFNGEDVPGSPFSCQVSDTAKVLITEGLEKISVNRVATFTIEADTSLGTPVVEVLSPTRESLPVHIKQNGHGTYTAGFTPKDVGDHSVEVKLSGSHVEGSPFLVKAYNADKVKVTDINSGVVGKPVFFSINASQAGAGNLEIIVAVNGKNVPNYVQSEGNAKFRVNFKPQEAAMHSLSVRFNGEPVPGSPFSCKVVGAGQAVISGHNLKMGAVKRLVSFTVDPQAPSTNCDVIATPPSGIALPITIEPIDGKYNVSFVPTEVGRHNVSVLIDGESIKGSPFACNIYDVTKVHVSGLMEALLGQATTFTVDAAEAGEGTLELVVSTENNTVKAEVVACARGLYDVTFVPQTTSAHYVNISFNDDNVPGSPFKCPVVSGMLHGPSMVRVGNTAYIDLDMSDLNGPVSAEVTGPDGIIIPCTLTKLSSSLYRVEVRTRQVGTYSIIFNDAHTLVSSQTLQAFDPGKVSIKEVADVVCHRPGTILVIASKEAGPGKLAVNVRAGGADVDSLVREGDNGVYEIVFHPTRTAPHRIHIKYNEVHIPGSPLDVTVRGPTGGREVTATGLGLYQSCVGKVTSFTIETLGRPGKEFDVVISGPQGNAVPVRCYQHRDGNLLAEFTTNSVGTYKIDVLQGAKPVLGSPFFCQAFDAAKVKLQELGPMTISVHDHIAFKLMKADAGMADLDVTATSPSGQEIPLQVTPLNDGAEMIEFSPSVPGTYMINVTYGGCSVPGSPVVCTVDAAGQARAKGEGLLSGHVGKPAHFIVTGTRSPPAVQVDGPDSVSKATIEAGANPGTWNVSYVPTEVGVFDVRVVSAGQQLPGSPWHPKIIDTRNLRVIGGWSAVCDDIGRLKLHSSNKISFDTAEAGPGEISGTIGDHPLSFEMTSNNRLKLVPPQINGGEHRLEILFNGTPFPGAPKLAVAQDLEPPVQDTSRVLLKGRGLTSAKCGEEVSFTIDGSQAGNGTPKVQLFSPTSELNVMLQHLGDSVYRASYIPLTPDPLLMTVSWNGRQLKGCPLQINVTSAADASRVICSGDGLKHGVVGQEIRSFIDTRRAGPGELTAHCVGPHKVAYCELYDHGDATFTLNVKPQEAGRHALTIKYAGEHVPGSPFTLRVSGAPDASKVRVYGPGIEHGVLATFQSRFICDTRGAGAGQLTVRVRGPKGAFRVEMQRETQKDRIILCRYDPTEPGDYRVEVRWAGVLVPGSPFPVKIVDTQDELLMLTQGGDNYSTGHHTITSWRGSQAIL</sequence>
<feature type="compositionally biased region" description="Polar residues" evidence="5">
    <location>
        <begin position="767"/>
        <end position="777"/>
    </location>
</feature>
<feature type="repeat" description="Filamin" evidence="4">
    <location>
        <begin position="2331"/>
        <end position="2425"/>
    </location>
</feature>
<dbReference type="Pfam" id="PF00307">
    <property type="entry name" value="CH"/>
    <property type="match status" value="3"/>
</dbReference>
<accession>A0A6P3WZD6</accession>
<feature type="compositionally biased region" description="Polar residues" evidence="5">
    <location>
        <begin position="829"/>
        <end position="846"/>
    </location>
</feature>
<dbReference type="InterPro" id="IPR044801">
    <property type="entry name" value="Filamin"/>
</dbReference>
<dbReference type="InterPro" id="IPR014756">
    <property type="entry name" value="Ig_E-set"/>
</dbReference>
<keyword evidence="3" id="KW-0009">Actin-binding</keyword>
<protein>
    <submittedName>
        <fullName evidence="8">Filamin-A isoform X1</fullName>
    </submittedName>
</protein>
<feature type="repeat" description="Filamin" evidence="4">
    <location>
        <begin position="2159"/>
        <end position="2224"/>
    </location>
</feature>
<feature type="repeat" description="Filamin" evidence="4">
    <location>
        <begin position="1899"/>
        <end position="1977"/>
    </location>
</feature>
<evidence type="ECO:0000313" key="8">
    <source>
        <dbReference type="RefSeq" id="XP_014471292.1"/>
    </source>
</evidence>
<keyword evidence="7" id="KW-1185">Reference proteome</keyword>
<feature type="domain" description="Calponin-homology (CH)" evidence="6">
    <location>
        <begin position="80"/>
        <end position="189"/>
    </location>
</feature>
<dbReference type="PROSITE" id="PS50194">
    <property type="entry name" value="FILAMIN_REPEAT"/>
    <property type="match status" value="23"/>
</dbReference>
<feature type="region of interest" description="Disordered" evidence="5">
    <location>
        <begin position="950"/>
        <end position="981"/>
    </location>
</feature>
<feature type="repeat" description="Filamin" evidence="4">
    <location>
        <begin position="1975"/>
        <end position="2067"/>
    </location>
</feature>
<dbReference type="CDD" id="cd21227">
    <property type="entry name" value="CH_jitterbug-like_rpt1"/>
    <property type="match status" value="1"/>
</dbReference>
<feature type="repeat" description="Filamin" evidence="4">
    <location>
        <begin position="1437"/>
        <end position="1530"/>
    </location>
</feature>
<dbReference type="Gene3D" id="1.10.418.10">
    <property type="entry name" value="Calponin-like domain"/>
    <property type="match status" value="3"/>
</dbReference>
<dbReference type="CTD" id="43997"/>
<reference evidence="8" key="1">
    <citation type="submission" date="2025-08" db="UniProtKB">
        <authorList>
            <consortium name="RefSeq"/>
        </authorList>
    </citation>
    <scope>IDENTIFICATION</scope>
</reference>
<dbReference type="InterPro" id="IPR001589">
    <property type="entry name" value="Actinin_actin-bd_CS"/>
</dbReference>
<feature type="repeat" description="Filamin" evidence="4">
    <location>
        <begin position="2423"/>
        <end position="2517"/>
    </location>
</feature>
<gene>
    <name evidence="8" type="primary">LOC106742642</name>
</gene>
<feature type="compositionally biased region" description="Basic and acidic residues" evidence="5">
    <location>
        <begin position="689"/>
        <end position="700"/>
    </location>
</feature>
<dbReference type="Proteomes" id="UP000515204">
    <property type="component" value="Unplaced"/>
</dbReference>